<protein>
    <recommendedName>
        <fullName evidence="11">Malonate transporter</fullName>
    </recommendedName>
</protein>
<feature type="transmembrane region" description="Helical" evidence="8">
    <location>
        <begin position="6"/>
        <end position="25"/>
    </location>
</feature>
<dbReference type="Gene3D" id="1.20.1530.20">
    <property type="match status" value="1"/>
</dbReference>
<feature type="transmembrane region" description="Helical" evidence="8">
    <location>
        <begin position="65"/>
        <end position="87"/>
    </location>
</feature>
<evidence type="ECO:0008006" key="11">
    <source>
        <dbReference type="Google" id="ProtNLM"/>
    </source>
</evidence>
<evidence type="ECO:0000256" key="7">
    <source>
        <dbReference type="ARBA" id="ARBA00023136"/>
    </source>
</evidence>
<feature type="transmembrane region" description="Helical" evidence="8">
    <location>
        <begin position="167"/>
        <end position="187"/>
    </location>
</feature>
<dbReference type="InterPro" id="IPR004776">
    <property type="entry name" value="Mem_transp_PIN-like"/>
</dbReference>
<dbReference type="GO" id="GO:0005886">
    <property type="term" value="C:plasma membrane"/>
    <property type="evidence" value="ECO:0007669"/>
    <property type="project" value="UniProtKB-SubCell"/>
</dbReference>
<keyword evidence="7 8" id="KW-0472">Membrane</keyword>
<gene>
    <name evidence="9" type="ORF">GGQ66_000898</name>
</gene>
<feature type="transmembrane region" description="Helical" evidence="8">
    <location>
        <begin position="230"/>
        <end position="250"/>
    </location>
</feature>
<keyword evidence="6 8" id="KW-1133">Transmembrane helix</keyword>
<keyword evidence="10" id="KW-1185">Reference proteome</keyword>
<reference evidence="9 10" key="1">
    <citation type="submission" date="2020-08" db="EMBL/GenBank/DDBJ databases">
        <title>Genomic Encyclopedia of Type Strains, Phase IV (KMG-IV): sequencing the most valuable type-strain genomes for metagenomic binning, comparative biology and taxonomic classification.</title>
        <authorList>
            <person name="Goeker M."/>
        </authorList>
    </citation>
    <scope>NUCLEOTIDE SEQUENCE [LARGE SCALE GENOMIC DNA]</scope>
    <source>
        <strain evidence="9 10">DSM 26385</strain>
    </source>
</reference>
<dbReference type="Proteomes" id="UP000584824">
    <property type="component" value="Unassembled WGS sequence"/>
</dbReference>
<keyword evidence="3" id="KW-0813">Transport</keyword>
<evidence type="ECO:0000256" key="1">
    <source>
        <dbReference type="ARBA" id="ARBA00004651"/>
    </source>
</evidence>
<feature type="transmembrane region" description="Helical" evidence="8">
    <location>
        <begin position="99"/>
        <end position="119"/>
    </location>
</feature>
<dbReference type="Pfam" id="PF03547">
    <property type="entry name" value="Mem_trans"/>
    <property type="match status" value="1"/>
</dbReference>
<keyword evidence="4" id="KW-1003">Cell membrane</keyword>
<accession>A0A7W6JZF0</accession>
<evidence type="ECO:0000256" key="3">
    <source>
        <dbReference type="ARBA" id="ARBA00022448"/>
    </source>
</evidence>
<organism evidence="9 10">
    <name type="scientific">Allorhizobium borbori</name>
    <dbReference type="NCBI Taxonomy" id="485907"/>
    <lineage>
        <taxon>Bacteria</taxon>
        <taxon>Pseudomonadati</taxon>
        <taxon>Pseudomonadota</taxon>
        <taxon>Alphaproteobacteria</taxon>
        <taxon>Hyphomicrobiales</taxon>
        <taxon>Rhizobiaceae</taxon>
        <taxon>Rhizobium/Agrobacterium group</taxon>
        <taxon>Allorhizobium</taxon>
    </lineage>
</organism>
<evidence type="ECO:0000313" key="10">
    <source>
        <dbReference type="Proteomes" id="UP000584824"/>
    </source>
</evidence>
<keyword evidence="5 8" id="KW-0812">Transmembrane</keyword>
<dbReference type="PANTHER" id="PTHR36838:SF3">
    <property type="entry name" value="TRANSPORTER AUXIN EFFLUX CARRIER EC FAMILY"/>
    <property type="match status" value="1"/>
</dbReference>
<dbReference type="InterPro" id="IPR038770">
    <property type="entry name" value="Na+/solute_symporter_sf"/>
</dbReference>
<sequence>MADIIGMLIPFFGLIAVGYGAALYFRQPIEALGWLNIYVIYAAMPALLFKLMSRAPFADITRFDFILFDVLGTYLMFVLIFAVARLWRRKTTPEATMQAFAGSYGNIGFMGPGLSLLAFGEKAAIPVALIVCFENATHFTVIPALMAFAKGDRRSVIQLAGDIGRKVLSHPFVLGALAGLAAALLQWNQPRPLAQFVDALASSAAPVALFSIGVTLALKPLTRVPGDILAIVPVKLVLHPLAVYAVLTKFGNFDPVWVHTAVLVAALPTAASVQVMGQHYGVWQEKASVTILVTTACSVFTLSAFLYAIRAGWL</sequence>
<proteinExistence type="inferred from homology"/>
<dbReference type="RefSeq" id="WP_183789858.1">
    <property type="nucleotide sequence ID" value="NZ_JACIDU010000003.1"/>
</dbReference>
<feature type="transmembrane region" description="Helical" evidence="8">
    <location>
        <begin position="289"/>
        <end position="309"/>
    </location>
</feature>
<dbReference type="EMBL" id="JACIDU010000003">
    <property type="protein sequence ID" value="MBB4102363.1"/>
    <property type="molecule type" value="Genomic_DNA"/>
</dbReference>
<evidence type="ECO:0000256" key="2">
    <source>
        <dbReference type="ARBA" id="ARBA00010145"/>
    </source>
</evidence>
<dbReference type="PANTHER" id="PTHR36838">
    <property type="entry name" value="AUXIN EFFLUX CARRIER FAMILY PROTEIN"/>
    <property type="match status" value="1"/>
</dbReference>
<evidence type="ECO:0000256" key="4">
    <source>
        <dbReference type="ARBA" id="ARBA00022475"/>
    </source>
</evidence>
<evidence type="ECO:0000256" key="8">
    <source>
        <dbReference type="SAM" id="Phobius"/>
    </source>
</evidence>
<comment type="caution">
    <text evidence="9">The sequence shown here is derived from an EMBL/GenBank/DDBJ whole genome shotgun (WGS) entry which is preliminary data.</text>
</comment>
<name>A0A7W6JZF0_9HYPH</name>
<feature type="transmembrane region" description="Helical" evidence="8">
    <location>
        <begin position="256"/>
        <end position="277"/>
    </location>
</feature>
<feature type="transmembrane region" description="Helical" evidence="8">
    <location>
        <begin position="125"/>
        <end position="146"/>
    </location>
</feature>
<evidence type="ECO:0000256" key="6">
    <source>
        <dbReference type="ARBA" id="ARBA00022989"/>
    </source>
</evidence>
<dbReference type="GO" id="GO:0055085">
    <property type="term" value="P:transmembrane transport"/>
    <property type="evidence" value="ECO:0007669"/>
    <property type="project" value="InterPro"/>
</dbReference>
<comment type="similarity">
    <text evidence="2">Belongs to the auxin efflux carrier (TC 2.A.69) family.</text>
</comment>
<feature type="transmembrane region" description="Helical" evidence="8">
    <location>
        <begin position="32"/>
        <end position="53"/>
    </location>
</feature>
<evidence type="ECO:0000256" key="5">
    <source>
        <dbReference type="ARBA" id="ARBA00022692"/>
    </source>
</evidence>
<evidence type="ECO:0000313" key="9">
    <source>
        <dbReference type="EMBL" id="MBB4102363.1"/>
    </source>
</evidence>
<feature type="transmembrane region" description="Helical" evidence="8">
    <location>
        <begin position="199"/>
        <end position="218"/>
    </location>
</feature>
<comment type="subcellular location">
    <subcellularLocation>
        <location evidence="1">Cell membrane</location>
        <topology evidence="1">Multi-pass membrane protein</topology>
    </subcellularLocation>
</comment>
<dbReference type="AlphaFoldDB" id="A0A7W6JZF0"/>